<dbReference type="InterPro" id="IPR013783">
    <property type="entry name" value="Ig-like_fold"/>
</dbReference>
<keyword evidence="2" id="KW-0732">Signal</keyword>
<dbReference type="PANTHER" id="PTHR37833:SF1">
    <property type="entry name" value="SIGNAL PEPTIDE PROTEIN"/>
    <property type="match status" value="1"/>
</dbReference>
<dbReference type="Pfam" id="PF07610">
    <property type="entry name" value="DUF1573"/>
    <property type="match status" value="1"/>
</dbReference>
<sequence length="158" mass="17179">MKTTFLALATVLALGFTSCKDNASSEVDTKKAETASASDSQQQKYPKLVFNDMVHDFGTINEGDVVEHDFTFKNEGDAPLIITNARASCGCTVPEYPKNKTIAPGDEGKMTIRFNSSGRPNQQMKSIRVSSNTEKGQETLRIKAFVTPKNKNAGSPVK</sequence>
<feature type="chain" id="PRO_5011771063" description="DUF1573 domain-containing protein" evidence="2">
    <location>
        <begin position="24"/>
        <end position="158"/>
    </location>
</feature>
<accession>A0A1H3YWI1</accession>
<evidence type="ECO:0000256" key="2">
    <source>
        <dbReference type="SAM" id="SignalP"/>
    </source>
</evidence>
<reference evidence="3 4" key="1">
    <citation type="submission" date="2016-10" db="EMBL/GenBank/DDBJ databases">
        <authorList>
            <person name="de Groot N.N."/>
        </authorList>
    </citation>
    <scope>NUCLEOTIDE SEQUENCE [LARGE SCALE GENOMIC DNA]</scope>
    <source>
        <strain evidence="3 4">DSM 23581</strain>
    </source>
</reference>
<evidence type="ECO:0000313" key="4">
    <source>
        <dbReference type="Proteomes" id="UP000198820"/>
    </source>
</evidence>
<name>A0A1H3YWI1_9FLAO</name>
<dbReference type="PROSITE" id="PS51257">
    <property type="entry name" value="PROKAR_LIPOPROTEIN"/>
    <property type="match status" value="1"/>
</dbReference>
<gene>
    <name evidence="3" type="ORF">SAMN05421540_103281</name>
</gene>
<evidence type="ECO:0000256" key="1">
    <source>
        <dbReference type="SAM" id="MobiDB-lite"/>
    </source>
</evidence>
<feature type="compositionally biased region" description="Polar residues" evidence="1">
    <location>
        <begin position="116"/>
        <end position="134"/>
    </location>
</feature>
<dbReference type="STRING" id="908615.SAMN05421540_103281"/>
<keyword evidence="4" id="KW-1185">Reference proteome</keyword>
<dbReference type="EMBL" id="FNQF01000003">
    <property type="protein sequence ID" value="SEA15816.1"/>
    <property type="molecule type" value="Genomic_DNA"/>
</dbReference>
<dbReference type="Proteomes" id="UP000198820">
    <property type="component" value="Unassembled WGS sequence"/>
</dbReference>
<protein>
    <recommendedName>
        <fullName evidence="5">DUF1573 domain-containing protein</fullName>
    </recommendedName>
</protein>
<dbReference type="Gene3D" id="2.60.40.10">
    <property type="entry name" value="Immunoglobulins"/>
    <property type="match status" value="1"/>
</dbReference>
<proteinExistence type="predicted"/>
<feature type="region of interest" description="Disordered" evidence="1">
    <location>
        <begin position="116"/>
        <end position="139"/>
    </location>
</feature>
<organism evidence="3 4">
    <name type="scientific">Psychroflexus halocasei</name>
    <dbReference type="NCBI Taxonomy" id="908615"/>
    <lineage>
        <taxon>Bacteria</taxon>
        <taxon>Pseudomonadati</taxon>
        <taxon>Bacteroidota</taxon>
        <taxon>Flavobacteriia</taxon>
        <taxon>Flavobacteriales</taxon>
        <taxon>Flavobacteriaceae</taxon>
        <taxon>Psychroflexus</taxon>
    </lineage>
</organism>
<dbReference type="AlphaFoldDB" id="A0A1H3YWI1"/>
<evidence type="ECO:0000313" key="3">
    <source>
        <dbReference type="EMBL" id="SEA15816.1"/>
    </source>
</evidence>
<dbReference type="RefSeq" id="WP_093241072.1">
    <property type="nucleotide sequence ID" value="NZ_FNQF01000003.1"/>
</dbReference>
<feature type="signal peptide" evidence="2">
    <location>
        <begin position="1"/>
        <end position="23"/>
    </location>
</feature>
<dbReference type="InterPro" id="IPR011467">
    <property type="entry name" value="DUF1573"/>
</dbReference>
<evidence type="ECO:0008006" key="5">
    <source>
        <dbReference type="Google" id="ProtNLM"/>
    </source>
</evidence>
<dbReference type="PANTHER" id="PTHR37833">
    <property type="entry name" value="LIPOPROTEIN-RELATED"/>
    <property type="match status" value="1"/>
</dbReference>